<evidence type="ECO:0000313" key="1">
    <source>
        <dbReference type="EMBL" id="EJZ40847.1"/>
    </source>
</evidence>
<evidence type="ECO:0000313" key="2">
    <source>
        <dbReference type="Proteomes" id="UP000018720"/>
    </source>
</evidence>
<gene>
    <name evidence="1" type="ORF">LEP1GSC178_1989</name>
</gene>
<protein>
    <submittedName>
        <fullName evidence="1">Uncharacterized protein</fullName>
    </submittedName>
</protein>
<proteinExistence type="predicted"/>
<sequence>MTPIFSILILQEFLGWDDSLSFPVPKYVSLVFSDLHSCYDKTLRSQ</sequence>
<reference evidence="1 2" key="1">
    <citation type="submission" date="2012-08" db="EMBL/GenBank/DDBJ databases">
        <authorList>
            <person name="Harkins D.M."/>
            <person name="Durkin A.S."/>
            <person name="Selengut J.D."/>
            <person name="Sanka R."/>
            <person name="DePew J."/>
            <person name="Purushe J."/>
            <person name="Matthias M.A."/>
            <person name="Vinetz J.M."/>
            <person name="Sutton G.G."/>
            <person name="Nelson W.C."/>
            <person name="Fouts D.E."/>
        </authorList>
    </citation>
    <scope>NUCLEOTIDE SEQUENCE [LARGE SCALE GENOMIC DNA]</scope>
    <source>
        <strain evidence="1 2">MMD4847</strain>
    </source>
</reference>
<accession>A0ABN0H4U1</accession>
<dbReference type="EMBL" id="AHOM02000010">
    <property type="protein sequence ID" value="EJZ40847.1"/>
    <property type="molecule type" value="Genomic_DNA"/>
</dbReference>
<comment type="caution">
    <text evidence="1">The sequence shown here is derived from an EMBL/GenBank/DDBJ whole genome shotgun (WGS) entry which is preliminary data.</text>
</comment>
<name>A0ABN0H4U1_9LEPT</name>
<dbReference type="Proteomes" id="UP000018720">
    <property type="component" value="Unassembled WGS sequence"/>
</dbReference>
<organism evidence="1 2">
    <name type="scientific">Leptospira licerasiae str. MMD4847</name>
    <dbReference type="NCBI Taxonomy" id="1049971"/>
    <lineage>
        <taxon>Bacteria</taxon>
        <taxon>Pseudomonadati</taxon>
        <taxon>Spirochaetota</taxon>
        <taxon>Spirochaetia</taxon>
        <taxon>Leptospirales</taxon>
        <taxon>Leptospiraceae</taxon>
        <taxon>Leptospira</taxon>
    </lineage>
</organism>
<keyword evidence="2" id="KW-1185">Reference proteome</keyword>